<dbReference type="InterPro" id="IPR016161">
    <property type="entry name" value="Ald_DH/histidinol_DH"/>
</dbReference>
<feature type="domain" description="Aldehyde dehydrogenase" evidence="6">
    <location>
        <begin position="27"/>
        <end position="486"/>
    </location>
</feature>
<keyword evidence="2 5" id="KW-0560">Oxidoreductase</keyword>
<keyword evidence="8" id="KW-1185">Reference proteome</keyword>
<dbReference type="Gene3D" id="3.40.309.10">
    <property type="entry name" value="Aldehyde Dehydrogenase, Chain A, domain 2"/>
    <property type="match status" value="1"/>
</dbReference>
<protein>
    <submittedName>
        <fullName evidence="7">Aldehyde dehydrogenase family protein</fullName>
    </submittedName>
</protein>
<evidence type="ECO:0000256" key="5">
    <source>
        <dbReference type="RuleBase" id="RU003345"/>
    </source>
</evidence>
<dbReference type="EMBL" id="JBHUIK010000004">
    <property type="protein sequence ID" value="MFD2215484.1"/>
    <property type="molecule type" value="Genomic_DNA"/>
</dbReference>
<dbReference type="InterPro" id="IPR016163">
    <property type="entry name" value="Ald_DH_C"/>
</dbReference>
<reference evidence="8" key="1">
    <citation type="journal article" date="2019" name="Int. J. Syst. Evol. Microbiol.">
        <title>The Global Catalogue of Microorganisms (GCM) 10K type strain sequencing project: providing services to taxonomists for standard genome sequencing and annotation.</title>
        <authorList>
            <consortium name="The Broad Institute Genomics Platform"/>
            <consortium name="The Broad Institute Genome Sequencing Center for Infectious Disease"/>
            <person name="Wu L."/>
            <person name="Ma J."/>
        </authorList>
    </citation>
    <scope>NUCLEOTIDE SEQUENCE [LARGE SCALE GENOMIC DNA]</scope>
    <source>
        <strain evidence="8">CGMCC 1.15474</strain>
    </source>
</reference>
<evidence type="ECO:0000256" key="2">
    <source>
        <dbReference type="ARBA" id="ARBA00023002"/>
    </source>
</evidence>
<dbReference type="InterPro" id="IPR016162">
    <property type="entry name" value="Ald_DH_N"/>
</dbReference>
<proteinExistence type="inferred from homology"/>
<accession>A0ABW5C1F8</accession>
<dbReference type="InterPro" id="IPR015590">
    <property type="entry name" value="Aldehyde_DH_dom"/>
</dbReference>
<dbReference type="Gene3D" id="3.40.605.10">
    <property type="entry name" value="Aldehyde Dehydrogenase, Chain A, domain 1"/>
    <property type="match status" value="1"/>
</dbReference>
<sequence>MTQKQALDLNCFEWAQTMNKNFVGGQWIEGESGRIYSIKDPFDQSDIVSVQLANVVQIKEAYNKAKLAQKDWAKSTPEQRREVLTKALNYLEKNKNHILELITRETGGTLLKAHVEFGFGVSDIKDAINMVDEIFSPKDYSSATPGKVNRVYKLPLGVITSITPFNFPFNMATRTIFPAIALGNSVVHKPDIQVGIVGGQVFAKAFEEAGLPAGVFNSILTDLQESGDEFITNTNSSFISFTGSTAVGKHIDKVTGGSLKQKALELGGNNPLVVLRDADVEQAVKIAIFGKFLHSGQICAITNRIIVHREIYNEFVARYVEKVKGLTVGDPKDPNTNIGPVINEKQADKIMDLVNTARENGLKLAVVGERNGNVISPFVFVDVPHQSCLASCEIFGPVAQIIPAESDEEAIRFANDTEYGLSSSIITSDLEKGEMLALEIESGTTHINDMPAVLEGNMPFGGVKQSGVGRFGYEWIVDEFTVTKWVSIQKSKLDYPF</sequence>
<evidence type="ECO:0000256" key="4">
    <source>
        <dbReference type="PROSITE-ProRule" id="PRU10007"/>
    </source>
</evidence>
<dbReference type="RefSeq" id="WP_247340155.1">
    <property type="nucleotide sequence ID" value="NZ_CP095550.1"/>
</dbReference>
<evidence type="ECO:0000313" key="7">
    <source>
        <dbReference type="EMBL" id="MFD2215484.1"/>
    </source>
</evidence>
<evidence type="ECO:0000256" key="1">
    <source>
        <dbReference type="ARBA" id="ARBA00009986"/>
    </source>
</evidence>
<name>A0ABW5C1F8_9BACI</name>
<dbReference type="InterPro" id="IPR029510">
    <property type="entry name" value="Ald_DH_CS_GLU"/>
</dbReference>
<organism evidence="7 8">
    <name type="scientific">Metabacillus endolithicus</name>
    <dbReference type="NCBI Taxonomy" id="1535204"/>
    <lineage>
        <taxon>Bacteria</taxon>
        <taxon>Bacillati</taxon>
        <taxon>Bacillota</taxon>
        <taxon>Bacilli</taxon>
        <taxon>Bacillales</taxon>
        <taxon>Bacillaceae</taxon>
        <taxon>Metabacillus</taxon>
    </lineage>
</organism>
<dbReference type="PROSITE" id="PS00687">
    <property type="entry name" value="ALDEHYDE_DEHYDR_GLU"/>
    <property type="match status" value="1"/>
</dbReference>
<evidence type="ECO:0000259" key="6">
    <source>
        <dbReference type="Pfam" id="PF00171"/>
    </source>
</evidence>
<gene>
    <name evidence="7" type="ORF">ACFSKK_17480</name>
</gene>
<feature type="active site" evidence="4">
    <location>
        <position position="265"/>
    </location>
</feature>
<evidence type="ECO:0000256" key="3">
    <source>
        <dbReference type="ARBA" id="ARBA00023027"/>
    </source>
</evidence>
<keyword evidence="3" id="KW-0520">NAD</keyword>
<dbReference type="Proteomes" id="UP001597318">
    <property type="component" value="Unassembled WGS sequence"/>
</dbReference>
<dbReference type="Pfam" id="PF00171">
    <property type="entry name" value="Aldedh"/>
    <property type="match status" value="1"/>
</dbReference>
<dbReference type="PANTHER" id="PTHR42986">
    <property type="entry name" value="BENZALDEHYDE DEHYDROGENASE YFMT"/>
    <property type="match status" value="1"/>
</dbReference>
<comment type="similarity">
    <text evidence="1 5">Belongs to the aldehyde dehydrogenase family.</text>
</comment>
<comment type="caution">
    <text evidence="7">The sequence shown here is derived from an EMBL/GenBank/DDBJ whole genome shotgun (WGS) entry which is preliminary data.</text>
</comment>
<dbReference type="SUPFAM" id="SSF53720">
    <property type="entry name" value="ALDH-like"/>
    <property type="match status" value="1"/>
</dbReference>
<evidence type="ECO:0000313" key="8">
    <source>
        <dbReference type="Proteomes" id="UP001597318"/>
    </source>
</evidence>
<dbReference type="PANTHER" id="PTHR42986:SF1">
    <property type="entry name" value="BENZALDEHYDE DEHYDROGENASE YFMT"/>
    <property type="match status" value="1"/>
</dbReference>